<evidence type="ECO:0000313" key="3">
    <source>
        <dbReference type="Proteomes" id="UP001229773"/>
    </source>
</evidence>
<dbReference type="EMBL" id="CP132375">
    <property type="protein sequence ID" value="WLS99174.1"/>
    <property type="molecule type" value="Genomic_DNA"/>
</dbReference>
<accession>A0ABD7Z3J1</accession>
<evidence type="ECO:0000313" key="2">
    <source>
        <dbReference type="EMBL" id="WLS99174.1"/>
    </source>
</evidence>
<dbReference type="GeneID" id="32537276"/>
<name>A0ABD7Z3J1_9NEIS</name>
<feature type="region of interest" description="Disordered" evidence="1">
    <location>
        <begin position="76"/>
        <end position="107"/>
    </location>
</feature>
<dbReference type="Proteomes" id="UP001229773">
    <property type="component" value="Chromosome"/>
</dbReference>
<dbReference type="RefSeq" id="WP_025330127.1">
    <property type="nucleotide sequence ID" value="NZ_CP132375.1"/>
</dbReference>
<gene>
    <name evidence="2" type="ORF">RAM05_04045</name>
</gene>
<reference evidence="2 3" key="1">
    <citation type="submission" date="2023-08" db="EMBL/GenBank/DDBJ databases">
        <title>Complete genome sequences of 12 bacterial strains from the honey bee gut, resolved with long-read nanopore sequencing.</title>
        <authorList>
            <person name="Kwong W.K."/>
            <person name="Acheampong S."/>
            <person name="Polat M.F."/>
        </authorList>
    </citation>
    <scope>NUCLEOTIDE SEQUENCE [LARGE SCALE GENOMIC DNA]</scope>
    <source>
        <strain evidence="3">wkB9</strain>
    </source>
</reference>
<sequence length="107" mass="11668">MAKDTVVVGCKLPNGLLLQVGEQVQRINGCNSSKIICGYGLTYNVPAAFWAKWLEENKDRDLVKNGLIFANANVSSAKDEAAEKKDNQSNMEPVDPSKETSVQPAEK</sequence>
<dbReference type="AlphaFoldDB" id="A0ABD7Z3J1"/>
<protein>
    <submittedName>
        <fullName evidence="2">Uncharacterized protein</fullName>
    </submittedName>
</protein>
<organism evidence="2 3">
    <name type="scientific">Snodgrassella alvi</name>
    <dbReference type="NCBI Taxonomy" id="1196083"/>
    <lineage>
        <taxon>Bacteria</taxon>
        <taxon>Pseudomonadati</taxon>
        <taxon>Pseudomonadota</taxon>
        <taxon>Betaproteobacteria</taxon>
        <taxon>Neisseriales</taxon>
        <taxon>Neisseriaceae</taxon>
        <taxon>Snodgrassella</taxon>
    </lineage>
</organism>
<proteinExistence type="predicted"/>
<feature type="compositionally biased region" description="Basic and acidic residues" evidence="1">
    <location>
        <begin position="77"/>
        <end position="87"/>
    </location>
</feature>
<evidence type="ECO:0000256" key="1">
    <source>
        <dbReference type="SAM" id="MobiDB-lite"/>
    </source>
</evidence>